<accession>A0A7J5B0D0</accession>
<dbReference type="InterPro" id="IPR036412">
    <property type="entry name" value="HAD-like_sf"/>
</dbReference>
<evidence type="ECO:0000313" key="2">
    <source>
        <dbReference type="Proteomes" id="UP000490386"/>
    </source>
</evidence>
<evidence type="ECO:0000313" key="1">
    <source>
        <dbReference type="EMBL" id="KAB1637307.1"/>
    </source>
</evidence>
<gene>
    <name evidence="1" type="ORF">F8O03_13625</name>
</gene>
<dbReference type="SUPFAM" id="SSF56784">
    <property type="entry name" value="HAD-like"/>
    <property type="match status" value="1"/>
</dbReference>
<evidence type="ECO:0008006" key="3">
    <source>
        <dbReference type="Google" id="ProtNLM"/>
    </source>
</evidence>
<reference evidence="1 2" key="1">
    <citation type="submission" date="2019-09" db="EMBL/GenBank/DDBJ databases">
        <title>Phylogeny of genus Pseudoclavibacter and closely related genus.</title>
        <authorList>
            <person name="Li Y."/>
        </authorList>
    </citation>
    <scope>NUCLEOTIDE SEQUENCE [LARGE SCALE GENOMIC DNA]</scope>
    <source>
        <strain evidence="1 2">THG-MD12</strain>
    </source>
</reference>
<dbReference type="AlphaFoldDB" id="A0A7J5B0D0"/>
<proteinExistence type="predicted"/>
<organism evidence="1 2">
    <name type="scientific">Pseudoclavibacter terrae</name>
    <dbReference type="NCBI Taxonomy" id="1530195"/>
    <lineage>
        <taxon>Bacteria</taxon>
        <taxon>Bacillati</taxon>
        <taxon>Actinomycetota</taxon>
        <taxon>Actinomycetes</taxon>
        <taxon>Micrococcales</taxon>
        <taxon>Microbacteriaceae</taxon>
        <taxon>Pseudoclavibacter</taxon>
    </lineage>
</organism>
<comment type="caution">
    <text evidence="1">The sequence shown here is derived from an EMBL/GenBank/DDBJ whole genome shotgun (WGS) entry which is preliminary data.</text>
</comment>
<sequence length="297" mass="32263">MTTSTPDLGLLLDVDGPIASPVTRTVAIQSILDDLVTLAAAGVPIAFITGRSEEFIRERVIEPLFENGLADALQQPGARMFGVYEKGGTWSAISPEGMSELHIDESVVPPAAYVAAIRELGEGEFSDVLFFDETKKAMISVEQRTDVSSEAYLERQKAFDDAAFELAAQQGIGMRHGDREAPDARGLVPFRIDPTIISTDIESVKLDKDHGARRALAEFKAAGPLPKRWRSVGDSRSDYKMADELHASGYDAAHVDVRPADGILEKDYEVVTFGDLIHDDAGAAFLRECVRELGLEG</sequence>
<keyword evidence="2" id="KW-1185">Reference proteome</keyword>
<dbReference type="Proteomes" id="UP000490386">
    <property type="component" value="Unassembled WGS sequence"/>
</dbReference>
<dbReference type="RefSeq" id="WP_151424330.1">
    <property type="nucleotide sequence ID" value="NZ_WBJX01000004.1"/>
</dbReference>
<protein>
    <recommendedName>
        <fullName evidence="3">HAD hydrolase family protein</fullName>
    </recommendedName>
</protein>
<dbReference type="EMBL" id="WBJX01000004">
    <property type="protein sequence ID" value="KAB1637307.1"/>
    <property type="molecule type" value="Genomic_DNA"/>
</dbReference>
<name>A0A7J5B0D0_9MICO</name>
<dbReference type="OrthoDB" id="4925391at2"/>